<dbReference type="Proteomes" id="UP001596119">
    <property type="component" value="Unassembled WGS sequence"/>
</dbReference>
<accession>A0ABW1I4B7</accession>
<keyword evidence="2" id="KW-0210">Decarboxylase</keyword>
<comment type="cofactor">
    <cofactor evidence="1">
        <name>NAD(+)</name>
        <dbReference type="ChEBI" id="CHEBI:57540"/>
    </cofactor>
</comment>
<sequence length="330" mass="35253">MRTLVTGGAGFIGSALCEHLLDSGDEVVVLDDLSTGSLDNLSGVIEDPRLSFVHGSVLERDVLDSVMARAGRVFHLAAVVGVRLIVDHPLHGLRVNIHGTENVLEAARTHGVRVLLASTSEVYGKNTADRLSEDSDRILGSALLSRWTYAGAKGIDEAFAHAYATEYGVPLVIVRLFNTVGPRQTGRYGMVVPNLIGQALAGEPLTVFGDGQQTRCFSYVADVVPAMVALAECPAADKLAVNLGGLTEISIMDLARRIVSRLDSPSEIRLIPYSEAYGPGYEDMRRRVPDNTLAGRLVGFHPRTTIEEIIDRVAASMAAPVTSGSAGTHR</sequence>
<dbReference type="RefSeq" id="WP_379565001.1">
    <property type="nucleotide sequence ID" value="NZ_JBHSQK010000011.1"/>
</dbReference>
<evidence type="ECO:0000313" key="6">
    <source>
        <dbReference type="EMBL" id="MFC5947940.1"/>
    </source>
</evidence>
<keyword evidence="3" id="KW-0520">NAD</keyword>
<evidence type="ECO:0000256" key="2">
    <source>
        <dbReference type="ARBA" id="ARBA00022793"/>
    </source>
</evidence>
<evidence type="ECO:0000313" key="7">
    <source>
        <dbReference type="Proteomes" id="UP001596119"/>
    </source>
</evidence>
<protein>
    <submittedName>
        <fullName evidence="6">NAD-dependent epimerase/dehydratase family protein</fullName>
    </submittedName>
</protein>
<evidence type="ECO:0000256" key="3">
    <source>
        <dbReference type="ARBA" id="ARBA00023027"/>
    </source>
</evidence>
<dbReference type="SUPFAM" id="SSF51735">
    <property type="entry name" value="NAD(P)-binding Rossmann-fold domains"/>
    <property type="match status" value="1"/>
</dbReference>
<dbReference type="EMBL" id="JBHSQK010000011">
    <property type="protein sequence ID" value="MFC5947940.1"/>
    <property type="molecule type" value="Genomic_DNA"/>
</dbReference>
<reference evidence="7" key="1">
    <citation type="journal article" date="2019" name="Int. J. Syst. Evol. Microbiol.">
        <title>The Global Catalogue of Microorganisms (GCM) 10K type strain sequencing project: providing services to taxonomists for standard genome sequencing and annotation.</title>
        <authorList>
            <consortium name="The Broad Institute Genomics Platform"/>
            <consortium name="The Broad Institute Genome Sequencing Center for Infectious Disease"/>
            <person name="Wu L."/>
            <person name="Ma J."/>
        </authorList>
    </citation>
    <scope>NUCLEOTIDE SEQUENCE [LARGE SCALE GENOMIC DNA]</scope>
    <source>
        <strain evidence="7">CGMCC 4.7397</strain>
    </source>
</reference>
<dbReference type="PANTHER" id="PTHR43078:SF6">
    <property type="entry name" value="UDP-GLUCURONIC ACID DECARBOXYLASE 1"/>
    <property type="match status" value="1"/>
</dbReference>
<name>A0ABW1I4B7_9PSEU</name>
<evidence type="ECO:0000256" key="4">
    <source>
        <dbReference type="ARBA" id="ARBA00023239"/>
    </source>
</evidence>
<dbReference type="PANTHER" id="PTHR43078">
    <property type="entry name" value="UDP-GLUCURONIC ACID DECARBOXYLASE-RELATED"/>
    <property type="match status" value="1"/>
</dbReference>
<dbReference type="InterPro" id="IPR001509">
    <property type="entry name" value="Epimerase_deHydtase"/>
</dbReference>
<feature type="domain" description="NAD-dependent epimerase/dehydratase" evidence="5">
    <location>
        <begin position="4"/>
        <end position="244"/>
    </location>
</feature>
<proteinExistence type="predicted"/>
<gene>
    <name evidence="6" type="ORF">ACFQH9_06600</name>
</gene>
<keyword evidence="4" id="KW-0456">Lyase</keyword>
<dbReference type="InterPro" id="IPR036291">
    <property type="entry name" value="NAD(P)-bd_dom_sf"/>
</dbReference>
<evidence type="ECO:0000256" key="1">
    <source>
        <dbReference type="ARBA" id="ARBA00001911"/>
    </source>
</evidence>
<evidence type="ECO:0000259" key="5">
    <source>
        <dbReference type="Pfam" id="PF01370"/>
    </source>
</evidence>
<comment type="caution">
    <text evidence="6">The sequence shown here is derived from an EMBL/GenBank/DDBJ whole genome shotgun (WGS) entry which is preliminary data.</text>
</comment>
<organism evidence="6 7">
    <name type="scientific">Pseudonocardia lutea</name>
    <dbReference type="NCBI Taxonomy" id="2172015"/>
    <lineage>
        <taxon>Bacteria</taxon>
        <taxon>Bacillati</taxon>
        <taxon>Actinomycetota</taxon>
        <taxon>Actinomycetes</taxon>
        <taxon>Pseudonocardiales</taxon>
        <taxon>Pseudonocardiaceae</taxon>
        <taxon>Pseudonocardia</taxon>
    </lineage>
</organism>
<dbReference type="Pfam" id="PF01370">
    <property type="entry name" value="Epimerase"/>
    <property type="match status" value="1"/>
</dbReference>
<dbReference type="Gene3D" id="3.40.50.720">
    <property type="entry name" value="NAD(P)-binding Rossmann-like Domain"/>
    <property type="match status" value="1"/>
</dbReference>
<dbReference type="InterPro" id="IPR044516">
    <property type="entry name" value="UXS-like"/>
</dbReference>
<keyword evidence="7" id="KW-1185">Reference proteome</keyword>